<feature type="region of interest" description="Disordered" evidence="1">
    <location>
        <begin position="144"/>
        <end position="163"/>
    </location>
</feature>
<feature type="compositionally biased region" description="Polar residues" evidence="1">
    <location>
        <begin position="284"/>
        <end position="300"/>
    </location>
</feature>
<protein>
    <recommendedName>
        <fullName evidence="4">SWIM-type domain-containing protein</fullName>
    </recommendedName>
</protein>
<keyword evidence="3" id="KW-1185">Reference proteome</keyword>
<evidence type="ECO:0008006" key="4">
    <source>
        <dbReference type="Google" id="ProtNLM"/>
    </source>
</evidence>
<name>A0ABN8T1M7_9CNID</name>
<accession>A0ABN8T1M7</accession>
<evidence type="ECO:0000256" key="1">
    <source>
        <dbReference type="SAM" id="MobiDB-lite"/>
    </source>
</evidence>
<feature type="region of interest" description="Disordered" evidence="1">
    <location>
        <begin position="279"/>
        <end position="300"/>
    </location>
</feature>
<dbReference type="Proteomes" id="UP001159427">
    <property type="component" value="Unassembled WGS sequence"/>
</dbReference>
<gene>
    <name evidence="2" type="ORF">PEVE_00034579</name>
</gene>
<reference evidence="2 3" key="1">
    <citation type="submission" date="2022-05" db="EMBL/GenBank/DDBJ databases">
        <authorList>
            <consortium name="Genoscope - CEA"/>
            <person name="William W."/>
        </authorList>
    </citation>
    <scope>NUCLEOTIDE SEQUENCE [LARGE SCALE GENOMIC DNA]</scope>
</reference>
<proteinExistence type="predicted"/>
<organism evidence="2 3">
    <name type="scientific">Porites evermanni</name>
    <dbReference type="NCBI Taxonomy" id="104178"/>
    <lineage>
        <taxon>Eukaryota</taxon>
        <taxon>Metazoa</taxon>
        <taxon>Cnidaria</taxon>
        <taxon>Anthozoa</taxon>
        <taxon>Hexacorallia</taxon>
        <taxon>Scleractinia</taxon>
        <taxon>Fungiina</taxon>
        <taxon>Poritidae</taxon>
        <taxon>Porites</taxon>
    </lineage>
</organism>
<comment type="caution">
    <text evidence="2">The sequence shown here is derived from an EMBL/GenBank/DDBJ whole genome shotgun (WGS) entry which is preliminary data.</text>
</comment>
<dbReference type="EMBL" id="CALNXI010005258">
    <property type="protein sequence ID" value="CAH3197209.1"/>
    <property type="molecule type" value="Genomic_DNA"/>
</dbReference>
<sequence>MKKFTNAAVVINSNDKGLCMVNFVHDLQVYNNMENNIIYVRACCWASYKRNVKYKVKMVCKQSGTPKILAAKCDRQCPASNSGCCCHVMALIWKLEDMTRKSELKNITPDNRCCTSKPREWAKGGRREVEFSPVMALKITKPRHASDLPGSKKRSIGSQFYDPRPLKSQKLDADGIVKLRQDLQKINVRIPFVAMLPEEKTIQTVMTVVGTVAKGSTIHKQLQDYSQQPPNLVVPYLSSSSLAGKENVNPVSNGQALNSNSSLNHEISVPPSTVQCESEMAPLSTPSNDYDELQLQQISD</sequence>
<evidence type="ECO:0000313" key="2">
    <source>
        <dbReference type="EMBL" id="CAH3197209.1"/>
    </source>
</evidence>
<evidence type="ECO:0000313" key="3">
    <source>
        <dbReference type="Proteomes" id="UP001159427"/>
    </source>
</evidence>